<accession>A0A9N9FS85</accession>
<dbReference type="GO" id="GO:0004519">
    <property type="term" value="F:endonuclease activity"/>
    <property type="evidence" value="ECO:0007669"/>
    <property type="project" value="InterPro"/>
</dbReference>
<dbReference type="InterPro" id="IPR007560">
    <property type="entry name" value="Restrct_endonuc_IV_Mrr"/>
</dbReference>
<reference evidence="2" key="1">
    <citation type="submission" date="2021-06" db="EMBL/GenBank/DDBJ databases">
        <authorList>
            <person name="Kallberg Y."/>
            <person name="Tangrot J."/>
            <person name="Rosling A."/>
        </authorList>
    </citation>
    <scope>NUCLEOTIDE SEQUENCE</scope>
    <source>
        <strain evidence="2">MA453B</strain>
    </source>
</reference>
<evidence type="ECO:0000313" key="2">
    <source>
        <dbReference type="EMBL" id="CAG8552646.1"/>
    </source>
</evidence>
<organism evidence="2 3">
    <name type="scientific">Dentiscutata erythropus</name>
    <dbReference type="NCBI Taxonomy" id="1348616"/>
    <lineage>
        <taxon>Eukaryota</taxon>
        <taxon>Fungi</taxon>
        <taxon>Fungi incertae sedis</taxon>
        <taxon>Mucoromycota</taxon>
        <taxon>Glomeromycotina</taxon>
        <taxon>Glomeromycetes</taxon>
        <taxon>Diversisporales</taxon>
        <taxon>Gigasporaceae</taxon>
        <taxon>Dentiscutata</taxon>
    </lineage>
</organism>
<dbReference type="GO" id="GO:0003677">
    <property type="term" value="F:DNA binding"/>
    <property type="evidence" value="ECO:0007669"/>
    <property type="project" value="InterPro"/>
</dbReference>
<dbReference type="AlphaFoldDB" id="A0A9N9FS85"/>
<protein>
    <submittedName>
        <fullName evidence="2">14899_t:CDS:1</fullName>
    </submittedName>
</protein>
<evidence type="ECO:0000313" key="3">
    <source>
        <dbReference type="Proteomes" id="UP000789405"/>
    </source>
</evidence>
<sequence>LSDLKLEKMLLSNNYGQIIVKEYGHYTINSDFYDRSFITSDESIFDFSEFVKFSDDEKIIVYENMIYDLVKNNKKLCYASGKTLQGPKIFKHICDGNLTYYGRSNEFKFNILVQWRSRRNLVGIDKIRELIGTIANQPSDVFTFLVLNVGFTDNAVAEVRNSRYRFILCSENDLIFLMNIMEDEFMKFEENFKRGIDLRENIRSIKLERVESFAIKESEIIVKGNGKIKISYQNRYNPY</sequence>
<evidence type="ECO:0000259" key="1">
    <source>
        <dbReference type="Pfam" id="PF04471"/>
    </source>
</evidence>
<dbReference type="EMBL" id="CAJVPY010002219">
    <property type="protein sequence ID" value="CAG8552646.1"/>
    <property type="molecule type" value="Genomic_DNA"/>
</dbReference>
<keyword evidence="3" id="KW-1185">Reference proteome</keyword>
<gene>
    <name evidence="2" type="ORF">DERYTH_LOCUS5343</name>
</gene>
<name>A0A9N9FS85_9GLOM</name>
<dbReference type="InterPro" id="IPR011856">
    <property type="entry name" value="tRNA_endonuc-like_dom_sf"/>
</dbReference>
<dbReference type="Proteomes" id="UP000789405">
    <property type="component" value="Unassembled WGS sequence"/>
</dbReference>
<proteinExistence type="predicted"/>
<dbReference type="Gene3D" id="3.40.1350.10">
    <property type="match status" value="1"/>
</dbReference>
<comment type="caution">
    <text evidence="2">The sequence shown here is derived from an EMBL/GenBank/DDBJ whole genome shotgun (WGS) entry which is preliminary data.</text>
</comment>
<feature type="domain" description="Restriction endonuclease type IV Mrr" evidence="1">
    <location>
        <begin position="103"/>
        <end position="177"/>
    </location>
</feature>
<feature type="non-terminal residue" evidence="2">
    <location>
        <position position="239"/>
    </location>
</feature>
<dbReference type="GO" id="GO:0009307">
    <property type="term" value="P:DNA restriction-modification system"/>
    <property type="evidence" value="ECO:0007669"/>
    <property type="project" value="InterPro"/>
</dbReference>
<dbReference type="Pfam" id="PF04471">
    <property type="entry name" value="Mrr_cat"/>
    <property type="match status" value="1"/>
</dbReference>